<dbReference type="EMBL" id="CM045878">
    <property type="protein sequence ID" value="KAI7940299.1"/>
    <property type="molecule type" value="Genomic_DNA"/>
</dbReference>
<sequence>MVFVIYLSSLDLPPHSELTNLDQIKGLKLIPTPCPTHQTKEDLDNKKDIIHSAIGLPPCSVSINTSSSEDEDHEVTPHLLITTQTKLKPSRSPLPTIKQTIIKPILKSTSNQPCEDLNDDDQELFITGDIGLRSHLTINLLPDLLINDPFNHDLESQITLDQLSFSVIPTTLTSSLRLLASFTREDQQEEEEEQQAWDITFQSSKLSNGILGLESLSTPNLISSTDILRGPYEWDFKSENRHDLSTIDIKPLDNLKSIENNQICLSYHGVYCYSIDVNGVVRPSPLVSPNQSSTIVGLLVNGIQNWESVEDISRLLSSSSSASCLTTTRTPGEEVQLECMYIFRDVGTFIGLLSPSNHNFEFNPHLATSWNLGFDLWSSIPQCQKAADIALICCQLCVALGIVDMVKANHYSGLVWHMIGLSRWYSRLCQRIVSSIDPDSETPHLSLLPKSGCLFYFCFKIMVALTNFSNWLKAANPHQQPRLSQPTHAFASSNPNTDNFYQHETDTSFAICDEDQVENEIAKTVFAEVWNHQNHIHMKSWGKLLQDLGRTVYPKPGIGVTSLPPCQGQGFTLPLSAVDPVQPDCPSTSSDCPSPSNTLTDVQPPASTLAPLTSPMGPSTTPTTSPPSVPPRTTGEEELIANDKPREEEPLFDHKTLATLKTINRTIKAVDDQAKYDVLVGINLSELLDSDQTNPILDSATTKRTLDGALKSNYVSTDQLVKECVKIRARSSSRPWSNNNLYSPDPSIHLNNPAPPHFGNHPVLNSYSNQLAKCNPRPRSWLHLRSTNNHIPVTTRITQLNT</sequence>
<dbReference type="Proteomes" id="UP001060170">
    <property type="component" value="Chromosome 14"/>
</dbReference>
<evidence type="ECO:0000313" key="1">
    <source>
        <dbReference type="EMBL" id="KAI7940299.1"/>
    </source>
</evidence>
<gene>
    <name evidence="1" type="ORF">MJO28_013951</name>
</gene>
<reference evidence="1 2" key="3">
    <citation type="journal article" date="2022" name="Microbiol. Spectr.">
        <title>Folding features and dynamics of 3D genome architecture in plant fungal pathogens.</title>
        <authorList>
            <person name="Xia C."/>
        </authorList>
    </citation>
    <scope>NUCLEOTIDE SEQUENCE [LARGE SCALE GENOMIC DNA]</scope>
    <source>
        <strain evidence="1 2">93-210</strain>
    </source>
</reference>
<name>A0ACC0DW75_9BASI</name>
<keyword evidence="2" id="KW-1185">Reference proteome</keyword>
<evidence type="ECO:0000313" key="2">
    <source>
        <dbReference type="Proteomes" id="UP001060170"/>
    </source>
</evidence>
<reference evidence="2" key="2">
    <citation type="journal article" date="2018" name="Mol. Plant Microbe Interact.">
        <title>Genome sequence resources for the wheat stripe rust pathogen (Puccinia striiformis f. sp. tritici) and the barley stripe rust pathogen (Puccinia striiformis f. sp. hordei).</title>
        <authorList>
            <person name="Xia C."/>
            <person name="Wang M."/>
            <person name="Yin C."/>
            <person name="Cornejo O.E."/>
            <person name="Hulbert S.H."/>
            <person name="Chen X."/>
        </authorList>
    </citation>
    <scope>NUCLEOTIDE SEQUENCE [LARGE SCALE GENOMIC DNA]</scope>
    <source>
        <strain evidence="2">93-210</strain>
    </source>
</reference>
<reference evidence="2" key="1">
    <citation type="journal article" date="2018" name="BMC Genomics">
        <title>Genomic insights into host adaptation between the wheat stripe rust pathogen (Puccinia striiformis f. sp. tritici) and the barley stripe rust pathogen (Puccinia striiformis f. sp. hordei).</title>
        <authorList>
            <person name="Xia C."/>
            <person name="Wang M."/>
            <person name="Yin C."/>
            <person name="Cornejo O.E."/>
            <person name="Hulbert S.H."/>
            <person name="Chen X."/>
        </authorList>
    </citation>
    <scope>NUCLEOTIDE SEQUENCE [LARGE SCALE GENOMIC DNA]</scope>
    <source>
        <strain evidence="2">93-210</strain>
    </source>
</reference>
<organism evidence="1 2">
    <name type="scientific">Puccinia striiformis f. sp. tritici</name>
    <dbReference type="NCBI Taxonomy" id="168172"/>
    <lineage>
        <taxon>Eukaryota</taxon>
        <taxon>Fungi</taxon>
        <taxon>Dikarya</taxon>
        <taxon>Basidiomycota</taxon>
        <taxon>Pucciniomycotina</taxon>
        <taxon>Pucciniomycetes</taxon>
        <taxon>Pucciniales</taxon>
        <taxon>Pucciniaceae</taxon>
        <taxon>Puccinia</taxon>
    </lineage>
</organism>
<comment type="caution">
    <text evidence="1">The sequence shown here is derived from an EMBL/GenBank/DDBJ whole genome shotgun (WGS) entry which is preliminary data.</text>
</comment>
<protein>
    <submittedName>
        <fullName evidence="1">Uncharacterized protein</fullName>
    </submittedName>
</protein>
<accession>A0ACC0DW75</accession>
<proteinExistence type="predicted"/>